<keyword evidence="1" id="KW-1185">Reference proteome</keyword>
<accession>A0A158P9S3</accession>
<dbReference type="WBParaSite" id="ACAC_0000858501-mRNA-1">
    <property type="protein sequence ID" value="ACAC_0000858501-mRNA-1"/>
    <property type="gene ID" value="ACAC_0000858501"/>
</dbReference>
<evidence type="ECO:0000313" key="1">
    <source>
        <dbReference type="Proteomes" id="UP000035642"/>
    </source>
</evidence>
<dbReference type="AlphaFoldDB" id="A0A158P9S3"/>
<protein>
    <submittedName>
        <fullName evidence="2">Secreted protein</fullName>
    </submittedName>
</protein>
<name>A0A158P9S3_ANGCA</name>
<proteinExistence type="predicted"/>
<dbReference type="Proteomes" id="UP000035642">
    <property type="component" value="Unassembled WGS sequence"/>
</dbReference>
<reference evidence="2" key="2">
    <citation type="submission" date="2016-04" db="UniProtKB">
        <authorList>
            <consortium name="WormBaseParasite"/>
        </authorList>
    </citation>
    <scope>IDENTIFICATION</scope>
</reference>
<evidence type="ECO:0000313" key="2">
    <source>
        <dbReference type="WBParaSite" id="ACAC_0000858501-mRNA-1"/>
    </source>
</evidence>
<sequence length="36" mass="3901">MPFRRSKWSKATYALIQLATTSSRTTPAVKTSAATA</sequence>
<reference evidence="1" key="1">
    <citation type="submission" date="2012-09" db="EMBL/GenBank/DDBJ databases">
        <authorList>
            <person name="Martin A.A."/>
        </authorList>
    </citation>
    <scope>NUCLEOTIDE SEQUENCE</scope>
</reference>
<organism evidence="1 2">
    <name type="scientific">Angiostrongylus cantonensis</name>
    <name type="common">Rat lungworm</name>
    <dbReference type="NCBI Taxonomy" id="6313"/>
    <lineage>
        <taxon>Eukaryota</taxon>
        <taxon>Metazoa</taxon>
        <taxon>Ecdysozoa</taxon>
        <taxon>Nematoda</taxon>
        <taxon>Chromadorea</taxon>
        <taxon>Rhabditida</taxon>
        <taxon>Rhabditina</taxon>
        <taxon>Rhabditomorpha</taxon>
        <taxon>Strongyloidea</taxon>
        <taxon>Metastrongylidae</taxon>
        <taxon>Angiostrongylus</taxon>
    </lineage>
</organism>